<evidence type="ECO:0000256" key="6">
    <source>
        <dbReference type="SAM" id="MobiDB-lite"/>
    </source>
</evidence>
<protein>
    <recommendedName>
        <fullName evidence="7">C2HC/C3H-type domain-containing protein</fullName>
    </recommendedName>
</protein>
<dbReference type="PROSITE" id="PS52027">
    <property type="entry name" value="ZF_C2HC_C3H"/>
    <property type="match status" value="1"/>
</dbReference>
<feature type="region of interest" description="Disordered" evidence="6">
    <location>
        <begin position="165"/>
        <end position="184"/>
    </location>
</feature>
<feature type="region of interest" description="Disordered" evidence="6">
    <location>
        <begin position="35"/>
        <end position="61"/>
    </location>
</feature>
<feature type="region of interest" description="Disordered" evidence="6">
    <location>
        <begin position="337"/>
        <end position="361"/>
    </location>
</feature>
<dbReference type="GO" id="GO:0008270">
    <property type="term" value="F:zinc ion binding"/>
    <property type="evidence" value="ECO:0007669"/>
    <property type="project" value="UniProtKB-KW"/>
</dbReference>
<dbReference type="PANTHER" id="PTHR13555">
    <property type="entry name" value="C2H2 ZINC FINGER CGI-62-RELATED"/>
    <property type="match status" value="1"/>
</dbReference>
<keyword evidence="3 5" id="KW-0863">Zinc-finger</keyword>
<evidence type="ECO:0000313" key="8">
    <source>
        <dbReference type="EMBL" id="KAK9862143.1"/>
    </source>
</evidence>
<sequence length="535" mass="57233">MPPPRMLMCYLCGREFGSTSLAIHVPQCQKKWLDQEAQKDPRERRPLPEAPKQLAGGAAPKTAKEIAEYNSLANKQFEEKSMNGCPYCGRTFRDEAWVKHQNICSADRPFRPAGTGLGKESLSVKTEPGAISGTARKKLAQPPLPTPTLPEPATAMPVANPIPRATTLAGKRTPTSKASARPATANLDKVEHEAAAINSVLSSDDLGAALSAGPSTAVMAVTAPKVTSPKVRIKKVATSTSAAEAAPAPASAAPASSSTAKFEKMLDAAMKAGAGVPGSGTGKIAAAPRIPASSRGGMGGMTSKPRGYSCYLCGQQYGSNSLKIHIPQCQEKWVKKEEWKPKRERRPVPAPPPELDGDLPTNPTMIDQFNATMSDYWNKVCLTRCPGCNRTFTDEAMEHHRGSCKALPEGRIGGAGMLTGGGGFTSKPRGYSCYLCGQQYGSASLKIHIPQCLEKREKVEAAKLPSERRPSPWHLQSWKMTSRQLLLMWMPSMRACLTTTTTGVWSAAPTAAGRSRRRRCPLALPHPTVPGQVGC</sequence>
<evidence type="ECO:0000256" key="5">
    <source>
        <dbReference type="PROSITE-ProRule" id="PRU01371"/>
    </source>
</evidence>
<dbReference type="PANTHER" id="PTHR13555:SF68">
    <property type="entry name" value="ZINC FINGER PROTEIN 474"/>
    <property type="match status" value="1"/>
</dbReference>
<dbReference type="Proteomes" id="UP001485043">
    <property type="component" value="Unassembled WGS sequence"/>
</dbReference>
<organism evidence="8 9">
    <name type="scientific">Apatococcus fuscideae</name>
    <dbReference type="NCBI Taxonomy" id="2026836"/>
    <lineage>
        <taxon>Eukaryota</taxon>
        <taxon>Viridiplantae</taxon>
        <taxon>Chlorophyta</taxon>
        <taxon>core chlorophytes</taxon>
        <taxon>Trebouxiophyceae</taxon>
        <taxon>Chlorellales</taxon>
        <taxon>Chlorellaceae</taxon>
        <taxon>Apatococcus</taxon>
    </lineage>
</organism>
<proteinExistence type="predicted"/>
<dbReference type="AlphaFoldDB" id="A0AAW1SZL2"/>
<dbReference type="Gene3D" id="3.30.160.60">
    <property type="entry name" value="Classic Zinc Finger"/>
    <property type="match status" value="1"/>
</dbReference>
<reference evidence="8 9" key="1">
    <citation type="journal article" date="2024" name="Nat. Commun.">
        <title>Phylogenomics reveals the evolutionary origins of lichenization in chlorophyte algae.</title>
        <authorList>
            <person name="Puginier C."/>
            <person name="Libourel C."/>
            <person name="Otte J."/>
            <person name="Skaloud P."/>
            <person name="Haon M."/>
            <person name="Grisel S."/>
            <person name="Petersen M."/>
            <person name="Berrin J.G."/>
            <person name="Delaux P.M."/>
            <person name="Dal Grande F."/>
            <person name="Keller J."/>
        </authorList>
    </citation>
    <scope>NUCLEOTIDE SEQUENCE [LARGE SCALE GENOMIC DNA]</scope>
    <source>
        <strain evidence="8 9">SAG 2523</strain>
    </source>
</reference>
<dbReference type="Pfam" id="PF13913">
    <property type="entry name" value="zf-C2HC_2"/>
    <property type="match status" value="5"/>
</dbReference>
<keyword evidence="2" id="KW-0677">Repeat</keyword>
<evidence type="ECO:0000256" key="4">
    <source>
        <dbReference type="ARBA" id="ARBA00022833"/>
    </source>
</evidence>
<accession>A0AAW1SZL2</accession>
<evidence type="ECO:0000256" key="1">
    <source>
        <dbReference type="ARBA" id="ARBA00022723"/>
    </source>
</evidence>
<evidence type="ECO:0000256" key="2">
    <source>
        <dbReference type="ARBA" id="ARBA00022737"/>
    </source>
</evidence>
<keyword evidence="4" id="KW-0862">Zinc</keyword>
<dbReference type="InterPro" id="IPR026319">
    <property type="entry name" value="ZC2HC1A/B-like"/>
</dbReference>
<name>A0AAW1SZL2_9CHLO</name>
<feature type="region of interest" description="Disordered" evidence="6">
    <location>
        <begin position="112"/>
        <end position="158"/>
    </location>
</feature>
<evidence type="ECO:0000313" key="9">
    <source>
        <dbReference type="Proteomes" id="UP001485043"/>
    </source>
</evidence>
<dbReference type="EMBL" id="JALJOV010000649">
    <property type="protein sequence ID" value="KAK9862143.1"/>
    <property type="molecule type" value="Genomic_DNA"/>
</dbReference>
<gene>
    <name evidence="8" type="ORF">WJX84_000129</name>
</gene>
<keyword evidence="9" id="KW-1185">Reference proteome</keyword>
<comment type="caution">
    <text evidence="8">The sequence shown here is derived from an EMBL/GenBank/DDBJ whole genome shotgun (WGS) entry which is preliminary data.</text>
</comment>
<keyword evidence="1" id="KW-0479">Metal-binding</keyword>
<feature type="domain" description="C2HC/C3H-type" evidence="7">
    <location>
        <begin position="5"/>
        <end position="34"/>
    </location>
</feature>
<evidence type="ECO:0000259" key="7">
    <source>
        <dbReference type="PROSITE" id="PS52027"/>
    </source>
</evidence>
<feature type="compositionally biased region" description="Basic and acidic residues" evidence="6">
    <location>
        <begin position="35"/>
        <end position="47"/>
    </location>
</feature>
<dbReference type="InterPro" id="IPR049899">
    <property type="entry name" value="Znf_C2HC_C3H"/>
</dbReference>
<evidence type="ECO:0000256" key="3">
    <source>
        <dbReference type="ARBA" id="ARBA00022771"/>
    </source>
</evidence>